<sequence>MANKKSRQMISSWVTPTFDDFDLNSSPPTEKKARKRHREPNALSRLGKKTHQGGTVLWVDLYAPMTREDLSVHKKKVQEVESWLVESMAGMKGRRFLLLTGPAGCGKSATVRVLAKEAGLNFVEWINPTTANNSSFLDQENTWIPGDSVRSASQTSLFWDFLIRASKYNSVCGTGK</sequence>
<accession>A0A1C6ZZL6</accession>
<evidence type="ECO:0000256" key="2">
    <source>
        <dbReference type="ARBA" id="ARBA00006168"/>
    </source>
</evidence>
<dbReference type="Pfam" id="PF03215">
    <property type="entry name" value="Rad17"/>
    <property type="match status" value="1"/>
</dbReference>
<proteinExistence type="evidence at transcript level"/>
<keyword evidence="4" id="KW-0227">DNA damage</keyword>
<dbReference type="GO" id="GO:0000077">
    <property type="term" value="P:DNA damage checkpoint signaling"/>
    <property type="evidence" value="ECO:0007669"/>
    <property type="project" value="TreeGrafter"/>
</dbReference>
<protein>
    <submittedName>
        <fullName evidence="9">Cell cycle checkpoint protein</fullName>
    </submittedName>
</protein>
<dbReference type="InterPro" id="IPR027417">
    <property type="entry name" value="P-loop_NTPase"/>
</dbReference>
<dbReference type="EMBL" id="KM624008">
    <property type="protein sequence ID" value="AKN79736.1"/>
    <property type="molecule type" value="mRNA"/>
</dbReference>
<dbReference type="GO" id="GO:0005634">
    <property type="term" value="C:nucleus"/>
    <property type="evidence" value="ECO:0007669"/>
    <property type="project" value="UniProtKB-SubCell"/>
</dbReference>
<evidence type="ECO:0000256" key="3">
    <source>
        <dbReference type="ARBA" id="ARBA00022741"/>
    </source>
</evidence>
<evidence type="ECO:0000256" key="1">
    <source>
        <dbReference type="ARBA" id="ARBA00004123"/>
    </source>
</evidence>
<name>A0A1C6ZZL6_PROCL</name>
<dbReference type="OrthoDB" id="10265971at2759"/>
<evidence type="ECO:0000256" key="5">
    <source>
        <dbReference type="ARBA" id="ARBA00022840"/>
    </source>
</evidence>
<dbReference type="GO" id="GO:0033314">
    <property type="term" value="P:mitotic DNA replication checkpoint signaling"/>
    <property type="evidence" value="ECO:0007669"/>
    <property type="project" value="TreeGrafter"/>
</dbReference>
<dbReference type="GO" id="GO:0006281">
    <property type="term" value="P:DNA repair"/>
    <property type="evidence" value="ECO:0007669"/>
    <property type="project" value="InterPro"/>
</dbReference>
<dbReference type="SUPFAM" id="SSF52540">
    <property type="entry name" value="P-loop containing nucleoside triphosphate hydrolases"/>
    <property type="match status" value="1"/>
</dbReference>
<reference evidence="9" key="1">
    <citation type="submission" date="2014-09" db="EMBL/GenBank/DDBJ databases">
        <title>Characterization of cell cycle checkpoint protein from Procambarus clarkii.</title>
        <authorList>
            <person name="Zhu B."/>
            <person name="Wang D."/>
            <person name="Yu Y."/>
            <person name="Peng T."/>
        </authorList>
    </citation>
    <scope>NUCLEOTIDE SEQUENCE</scope>
</reference>
<keyword evidence="7" id="KW-0131">Cell cycle</keyword>
<dbReference type="InterPro" id="IPR004582">
    <property type="entry name" value="Checkpoint_prot_Rad17_Rad24"/>
</dbReference>
<dbReference type="PANTHER" id="PTHR12172">
    <property type="entry name" value="CELL CYCLE CHECKPOINT PROTEIN RAD17"/>
    <property type="match status" value="1"/>
</dbReference>
<evidence type="ECO:0000313" key="9">
    <source>
        <dbReference type="EMBL" id="AKN79736.1"/>
    </source>
</evidence>
<dbReference type="GO" id="GO:0003689">
    <property type="term" value="F:DNA clamp loader activity"/>
    <property type="evidence" value="ECO:0007669"/>
    <property type="project" value="TreeGrafter"/>
</dbReference>
<feature type="region of interest" description="Disordered" evidence="8">
    <location>
        <begin position="17"/>
        <end position="47"/>
    </location>
</feature>
<dbReference type="AlphaFoldDB" id="A0A1C6ZZL6"/>
<keyword evidence="5" id="KW-0067">ATP-binding</keyword>
<evidence type="ECO:0000256" key="8">
    <source>
        <dbReference type="SAM" id="MobiDB-lite"/>
    </source>
</evidence>
<evidence type="ECO:0000256" key="7">
    <source>
        <dbReference type="ARBA" id="ARBA00023306"/>
    </source>
</evidence>
<keyword evidence="6" id="KW-0539">Nucleus</keyword>
<keyword evidence="3" id="KW-0547">Nucleotide-binding</keyword>
<dbReference type="PANTHER" id="PTHR12172:SF0">
    <property type="entry name" value="CELL CYCLE CHECKPOINT PROTEIN RAD17"/>
    <property type="match status" value="1"/>
</dbReference>
<organism evidence="9">
    <name type="scientific">Procambarus clarkii</name>
    <name type="common">Red swamp crayfish</name>
    <dbReference type="NCBI Taxonomy" id="6728"/>
    <lineage>
        <taxon>Eukaryota</taxon>
        <taxon>Metazoa</taxon>
        <taxon>Ecdysozoa</taxon>
        <taxon>Arthropoda</taxon>
        <taxon>Crustacea</taxon>
        <taxon>Multicrustacea</taxon>
        <taxon>Malacostraca</taxon>
        <taxon>Eumalacostraca</taxon>
        <taxon>Eucarida</taxon>
        <taxon>Decapoda</taxon>
        <taxon>Pleocyemata</taxon>
        <taxon>Astacidea</taxon>
        <taxon>Astacoidea</taxon>
        <taxon>Cambaridae</taxon>
        <taxon>Procambarus</taxon>
    </lineage>
</organism>
<dbReference type="Gene3D" id="3.40.50.300">
    <property type="entry name" value="P-loop containing nucleotide triphosphate hydrolases"/>
    <property type="match status" value="1"/>
</dbReference>
<evidence type="ECO:0000256" key="4">
    <source>
        <dbReference type="ARBA" id="ARBA00022763"/>
    </source>
</evidence>
<evidence type="ECO:0000256" key="6">
    <source>
        <dbReference type="ARBA" id="ARBA00023242"/>
    </source>
</evidence>
<dbReference type="GO" id="GO:0005524">
    <property type="term" value="F:ATP binding"/>
    <property type="evidence" value="ECO:0007669"/>
    <property type="project" value="UniProtKB-KW"/>
</dbReference>
<comment type="subcellular location">
    <subcellularLocation>
        <location evidence="1">Nucleus</location>
    </subcellularLocation>
</comment>
<comment type="similarity">
    <text evidence="2">Belongs to the rad17/RAD24 family.</text>
</comment>
<feature type="non-terminal residue" evidence="9">
    <location>
        <position position="176"/>
    </location>
</feature>
<dbReference type="GO" id="GO:0003682">
    <property type="term" value="F:chromatin binding"/>
    <property type="evidence" value="ECO:0007669"/>
    <property type="project" value="TreeGrafter"/>
</dbReference>